<dbReference type="AlphaFoldDB" id="A0A6A4KZL0"/>
<reference evidence="7 8" key="1">
    <citation type="journal article" date="2019" name="Genome Biol. Evol.">
        <title>The Rhododendron genome and chromosomal organization provide insight into shared whole-genome duplications across the heath family (Ericaceae).</title>
        <authorList>
            <person name="Soza V.L."/>
            <person name="Lindsley D."/>
            <person name="Waalkes A."/>
            <person name="Ramage E."/>
            <person name="Patwardhan R.P."/>
            <person name="Burton J.N."/>
            <person name="Adey A."/>
            <person name="Kumar A."/>
            <person name="Qiu R."/>
            <person name="Shendure J."/>
            <person name="Hall B."/>
        </authorList>
    </citation>
    <scope>NUCLEOTIDE SEQUENCE [LARGE SCALE GENOMIC DNA]</scope>
    <source>
        <strain evidence="7">RSF 1966-606</strain>
    </source>
</reference>
<evidence type="ECO:0000256" key="5">
    <source>
        <dbReference type="ARBA" id="ARBA00022729"/>
    </source>
</evidence>
<dbReference type="Pfam" id="PF05938">
    <property type="entry name" value="Self-incomp_S1"/>
    <property type="match status" value="1"/>
</dbReference>
<feature type="chain" id="PRO_5036518605" description="S-protein homolog" evidence="6">
    <location>
        <begin position="30"/>
        <end position="148"/>
    </location>
</feature>
<keyword evidence="3 6" id="KW-0713">Self-incompatibility</keyword>
<dbReference type="PANTHER" id="PTHR31232:SF156">
    <property type="entry name" value="PLANT SELF-INCOMPATIBILITY PROTEIN S1 FAMILY-RELATED"/>
    <property type="match status" value="1"/>
</dbReference>
<dbReference type="OrthoDB" id="1518245at2759"/>
<evidence type="ECO:0000313" key="8">
    <source>
        <dbReference type="Proteomes" id="UP000428333"/>
    </source>
</evidence>
<organism evidence="7 8">
    <name type="scientific">Rhododendron williamsianum</name>
    <dbReference type="NCBI Taxonomy" id="262921"/>
    <lineage>
        <taxon>Eukaryota</taxon>
        <taxon>Viridiplantae</taxon>
        <taxon>Streptophyta</taxon>
        <taxon>Embryophyta</taxon>
        <taxon>Tracheophyta</taxon>
        <taxon>Spermatophyta</taxon>
        <taxon>Magnoliopsida</taxon>
        <taxon>eudicotyledons</taxon>
        <taxon>Gunneridae</taxon>
        <taxon>Pentapetalae</taxon>
        <taxon>asterids</taxon>
        <taxon>Ericales</taxon>
        <taxon>Ericaceae</taxon>
        <taxon>Ericoideae</taxon>
        <taxon>Rhodoreae</taxon>
        <taxon>Rhododendron</taxon>
    </lineage>
</organism>
<accession>A0A6A4KZL0</accession>
<keyword evidence="4 6" id="KW-0964">Secreted</keyword>
<name>A0A6A4KZL0_9ERIC</name>
<dbReference type="GO" id="GO:0060320">
    <property type="term" value="P:rejection of self pollen"/>
    <property type="evidence" value="ECO:0007669"/>
    <property type="project" value="UniProtKB-KW"/>
</dbReference>
<sequence length="148" mass="16505">MKMISSLKTHLLIMLALILMAMQQSPVESLVLADGPVVITNKIPGALTIHCVSSAGNDLGIQTRQLDGKFSWNVKLVAGKGSDVYRCDLASGGLRGSFNLFDGRRDFAPDRCGLKDFLCLWEVRPDGIYLYHSIGDRHYFDLQYSWPR</sequence>
<gene>
    <name evidence="7" type="ORF">C3L33_15151</name>
</gene>
<evidence type="ECO:0000256" key="4">
    <source>
        <dbReference type="ARBA" id="ARBA00022525"/>
    </source>
</evidence>
<feature type="signal peptide" evidence="6">
    <location>
        <begin position="1"/>
        <end position="29"/>
    </location>
</feature>
<feature type="non-terminal residue" evidence="7">
    <location>
        <position position="1"/>
    </location>
</feature>
<proteinExistence type="inferred from homology"/>
<dbReference type="PANTHER" id="PTHR31232">
    <property type="match status" value="1"/>
</dbReference>
<dbReference type="GO" id="GO:0005576">
    <property type="term" value="C:extracellular region"/>
    <property type="evidence" value="ECO:0007669"/>
    <property type="project" value="UniProtKB-SubCell"/>
</dbReference>
<keyword evidence="5 6" id="KW-0732">Signal</keyword>
<evidence type="ECO:0000313" key="7">
    <source>
        <dbReference type="EMBL" id="KAE9452943.1"/>
    </source>
</evidence>
<protein>
    <recommendedName>
        <fullName evidence="6">S-protein homolog</fullName>
    </recommendedName>
</protein>
<evidence type="ECO:0000256" key="1">
    <source>
        <dbReference type="ARBA" id="ARBA00004613"/>
    </source>
</evidence>
<comment type="caution">
    <text evidence="7">The sequence shown here is derived from an EMBL/GenBank/DDBJ whole genome shotgun (WGS) entry which is preliminary data.</text>
</comment>
<comment type="subcellular location">
    <subcellularLocation>
        <location evidence="1 6">Secreted</location>
    </subcellularLocation>
</comment>
<evidence type="ECO:0000256" key="6">
    <source>
        <dbReference type="RuleBase" id="RU367044"/>
    </source>
</evidence>
<comment type="similarity">
    <text evidence="2 6">Belongs to the plant self-incompatibility (S1) protein family.</text>
</comment>
<dbReference type="EMBL" id="QEFC01002325">
    <property type="protein sequence ID" value="KAE9452943.1"/>
    <property type="molecule type" value="Genomic_DNA"/>
</dbReference>
<dbReference type="InterPro" id="IPR010264">
    <property type="entry name" value="Self-incomp_S1"/>
</dbReference>
<keyword evidence="8" id="KW-1185">Reference proteome</keyword>
<dbReference type="Proteomes" id="UP000428333">
    <property type="component" value="Linkage Group LG09"/>
</dbReference>
<evidence type="ECO:0000256" key="3">
    <source>
        <dbReference type="ARBA" id="ARBA00022471"/>
    </source>
</evidence>
<evidence type="ECO:0000256" key="2">
    <source>
        <dbReference type="ARBA" id="ARBA00005581"/>
    </source>
</evidence>